<dbReference type="EMBL" id="JAOPMH010000001">
    <property type="protein sequence ID" value="MDH7889092.1"/>
    <property type="molecule type" value="Genomic_DNA"/>
</dbReference>
<dbReference type="AlphaFoldDB" id="A0AA43P4W8"/>
<protein>
    <submittedName>
        <fullName evidence="1">Uncharacterized protein</fullName>
    </submittedName>
</protein>
<dbReference type="Proteomes" id="UP001161916">
    <property type="component" value="Unassembled WGS sequence"/>
</dbReference>
<accession>A0AA43P4W8</accession>
<reference evidence="1" key="1">
    <citation type="submission" date="2022-09" db="EMBL/GenBank/DDBJ databases">
        <authorList>
            <person name="Orihara K."/>
        </authorList>
    </citation>
    <scope>NUCLEOTIDE SEQUENCE</scope>
    <source>
        <strain evidence="1">YIT 13062</strain>
    </source>
</reference>
<sequence length="184" mass="21146">MSRKYSYASTKPLYDHQYPDEKLISIHERPLADPTGKLTAIIDYEKPLSRHDMDKYDLSEFPFWLAQERYLPLFSGECPMRRETLETIRDEVSRAIIVLADYHPLGDSPHGVHVGGIVGKDVKRLDLYRVYDTIPSWALDMVQELINGTSPEEFTSAHSTTEVRDTAKRLRENGSAVLFSDEEQ</sequence>
<evidence type="ECO:0000313" key="1">
    <source>
        <dbReference type="EMBL" id="MDH7889092.1"/>
    </source>
</evidence>
<dbReference type="RefSeq" id="WP_281105286.1">
    <property type="nucleotide sequence ID" value="NZ_JAOPMH010000001.1"/>
</dbReference>
<evidence type="ECO:0000313" key="2">
    <source>
        <dbReference type="Proteomes" id="UP001161916"/>
    </source>
</evidence>
<organism evidence="1 2">
    <name type="scientific">Bifidobacterium catenulatum subsp. kashiwanohense</name>
    <dbReference type="NCBI Taxonomy" id="630129"/>
    <lineage>
        <taxon>Bacteria</taxon>
        <taxon>Bacillati</taxon>
        <taxon>Actinomycetota</taxon>
        <taxon>Actinomycetes</taxon>
        <taxon>Bifidobacteriales</taxon>
        <taxon>Bifidobacteriaceae</taxon>
        <taxon>Bifidobacterium</taxon>
    </lineage>
</organism>
<comment type="caution">
    <text evidence="1">The sequence shown here is derived from an EMBL/GenBank/DDBJ whole genome shotgun (WGS) entry which is preliminary data.</text>
</comment>
<proteinExistence type="predicted"/>
<gene>
    <name evidence="1" type="ORF">OB951_00450</name>
</gene>
<reference evidence="1" key="2">
    <citation type="journal article" date="2023" name="Gut Microbes">
        <title>Characterization of Bifidobacterium kashiwanohense that utilizes both milk- and plant-derived oligosaccharides.</title>
        <authorList>
            <person name="Orihara K."/>
            <person name="Yahagi K."/>
            <person name="Saito Y."/>
            <person name="Watanabe Y."/>
            <person name="Sasai T."/>
            <person name="Hara T."/>
            <person name="Tsukuda N."/>
            <person name="Oki K."/>
            <person name="Fujimoto J."/>
            <person name="Matsuki T."/>
        </authorList>
    </citation>
    <scope>NUCLEOTIDE SEQUENCE</scope>
    <source>
        <strain evidence="1">YIT 13062</strain>
    </source>
</reference>
<name>A0AA43P4W8_9BIFI</name>